<organism evidence="1">
    <name type="scientific">Brassica napus</name>
    <name type="common">Rape</name>
    <dbReference type="NCBI Taxonomy" id="3708"/>
    <lineage>
        <taxon>Eukaryota</taxon>
        <taxon>Viridiplantae</taxon>
        <taxon>Streptophyta</taxon>
        <taxon>Embryophyta</taxon>
        <taxon>Tracheophyta</taxon>
        <taxon>Spermatophyta</taxon>
        <taxon>Magnoliopsida</taxon>
        <taxon>eudicotyledons</taxon>
        <taxon>Gunneridae</taxon>
        <taxon>Pentapetalae</taxon>
        <taxon>rosids</taxon>
        <taxon>malvids</taxon>
        <taxon>Brassicales</taxon>
        <taxon>Brassicaceae</taxon>
        <taxon>Brassiceae</taxon>
        <taxon>Brassica</taxon>
    </lineage>
</organism>
<sequence>MGGLVRRGSLTFGYVIPAPLLGRLVRNGGRILGLNCSSSTEECKAVRQWYQSFGAALAGKPISTAAWSHISSKISSPFGNAFIWSSSSLCSAF</sequence>
<accession>A0A817A819</accession>
<gene>
    <name evidence="1" type="ORF">DARMORV10_A08P22850.1</name>
</gene>
<dbReference type="Proteomes" id="UP001295469">
    <property type="component" value="Chromosome A08"/>
</dbReference>
<dbReference type="AlphaFoldDB" id="A0A817A819"/>
<protein>
    <submittedName>
        <fullName evidence="1">(rape) hypothetical protein</fullName>
    </submittedName>
</protein>
<evidence type="ECO:0000313" key="1">
    <source>
        <dbReference type="EMBL" id="CAF2248731.1"/>
    </source>
</evidence>
<name>A0A817A819_BRANA</name>
<reference evidence="1" key="1">
    <citation type="submission" date="2021-01" db="EMBL/GenBank/DDBJ databases">
        <authorList>
            <consortium name="Genoscope - CEA"/>
            <person name="William W."/>
        </authorList>
    </citation>
    <scope>NUCLEOTIDE SEQUENCE</scope>
</reference>
<dbReference type="EMBL" id="HG994362">
    <property type="protein sequence ID" value="CAF2248731.1"/>
    <property type="molecule type" value="Genomic_DNA"/>
</dbReference>
<proteinExistence type="predicted"/>